<evidence type="ECO:0000313" key="3">
    <source>
        <dbReference type="EMBL" id="HIT85972.1"/>
    </source>
</evidence>
<dbReference type="Proteomes" id="UP000824165">
    <property type="component" value="Unassembled WGS sequence"/>
</dbReference>
<feature type="region of interest" description="Disordered" evidence="1">
    <location>
        <begin position="56"/>
        <end position="90"/>
    </location>
</feature>
<feature type="compositionally biased region" description="Basic and acidic residues" evidence="1">
    <location>
        <begin position="59"/>
        <end position="69"/>
    </location>
</feature>
<dbReference type="EMBL" id="DVLU01000094">
    <property type="protein sequence ID" value="HIT85972.1"/>
    <property type="molecule type" value="Genomic_DNA"/>
</dbReference>
<dbReference type="SMART" id="SM00316">
    <property type="entry name" value="S1"/>
    <property type="match status" value="1"/>
</dbReference>
<evidence type="ECO:0000313" key="4">
    <source>
        <dbReference type="Proteomes" id="UP000824165"/>
    </source>
</evidence>
<dbReference type="InterPro" id="IPR003029">
    <property type="entry name" value="S1_domain"/>
</dbReference>
<proteinExistence type="predicted"/>
<dbReference type="PANTHER" id="PTHR10724:SF10">
    <property type="entry name" value="S1 RNA-BINDING DOMAIN-CONTAINING PROTEIN 1"/>
    <property type="match status" value="1"/>
</dbReference>
<comment type="caution">
    <text evidence="3">The sequence shown here is derived from an EMBL/GenBank/DDBJ whole genome shotgun (WGS) entry which is preliminary data.</text>
</comment>
<dbReference type="GO" id="GO:0003729">
    <property type="term" value="F:mRNA binding"/>
    <property type="evidence" value="ECO:0007669"/>
    <property type="project" value="TreeGrafter"/>
</dbReference>
<dbReference type="SUPFAM" id="SSF50249">
    <property type="entry name" value="Nucleic acid-binding proteins"/>
    <property type="match status" value="1"/>
</dbReference>
<dbReference type="Gene3D" id="2.40.50.140">
    <property type="entry name" value="Nucleic acid-binding proteins"/>
    <property type="match status" value="1"/>
</dbReference>
<dbReference type="InterPro" id="IPR012340">
    <property type="entry name" value="NA-bd_OB-fold"/>
</dbReference>
<evidence type="ECO:0000259" key="2">
    <source>
        <dbReference type="PROSITE" id="PS50126"/>
    </source>
</evidence>
<dbReference type="GO" id="GO:0006412">
    <property type="term" value="P:translation"/>
    <property type="evidence" value="ECO:0007669"/>
    <property type="project" value="TreeGrafter"/>
</dbReference>
<dbReference type="PANTHER" id="PTHR10724">
    <property type="entry name" value="30S RIBOSOMAL PROTEIN S1"/>
    <property type="match status" value="1"/>
</dbReference>
<dbReference type="AlphaFoldDB" id="A0A9D1H3J4"/>
<dbReference type="InterPro" id="IPR050437">
    <property type="entry name" value="Ribos_protein_bS1-like"/>
</dbReference>
<reference evidence="3" key="1">
    <citation type="submission" date="2020-10" db="EMBL/GenBank/DDBJ databases">
        <authorList>
            <person name="Gilroy R."/>
        </authorList>
    </citation>
    <scope>NUCLEOTIDE SEQUENCE</scope>
    <source>
        <strain evidence="3">CHK181-108</strain>
    </source>
</reference>
<name>A0A9D1H3J4_9FIRM</name>
<evidence type="ECO:0000256" key="1">
    <source>
        <dbReference type="SAM" id="MobiDB-lite"/>
    </source>
</evidence>
<dbReference type="GO" id="GO:0003735">
    <property type="term" value="F:structural constituent of ribosome"/>
    <property type="evidence" value="ECO:0007669"/>
    <property type="project" value="TreeGrafter"/>
</dbReference>
<gene>
    <name evidence="3" type="ORF">IAA60_08755</name>
</gene>
<reference evidence="3" key="2">
    <citation type="journal article" date="2021" name="PeerJ">
        <title>Extensive microbial diversity within the chicken gut microbiome revealed by metagenomics and culture.</title>
        <authorList>
            <person name="Gilroy R."/>
            <person name="Ravi A."/>
            <person name="Getino M."/>
            <person name="Pursley I."/>
            <person name="Horton D.L."/>
            <person name="Alikhan N.F."/>
            <person name="Baker D."/>
            <person name="Gharbi K."/>
            <person name="Hall N."/>
            <person name="Watson M."/>
            <person name="Adriaenssens E.M."/>
            <person name="Foster-Nyarko E."/>
            <person name="Jarju S."/>
            <person name="Secka A."/>
            <person name="Antonio M."/>
            <person name="Oren A."/>
            <person name="Chaudhuri R.R."/>
            <person name="La Ragione R."/>
            <person name="Hildebrand F."/>
            <person name="Pallen M.J."/>
        </authorList>
    </citation>
    <scope>NUCLEOTIDE SEQUENCE</scope>
    <source>
        <strain evidence="3">CHK181-108</strain>
    </source>
</reference>
<dbReference type="PROSITE" id="PS50126">
    <property type="entry name" value="S1"/>
    <property type="match status" value="1"/>
</dbReference>
<feature type="domain" description="S1 motif" evidence="2">
    <location>
        <begin position="1"/>
        <end position="58"/>
    </location>
</feature>
<dbReference type="Pfam" id="PF00575">
    <property type="entry name" value="S1"/>
    <property type="match status" value="1"/>
</dbReference>
<organism evidence="3 4">
    <name type="scientific">Candidatus Ornithomonoglobus intestinigallinarum</name>
    <dbReference type="NCBI Taxonomy" id="2840894"/>
    <lineage>
        <taxon>Bacteria</taxon>
        <taxon>Bacillati</taxon>
        <taxon>Bacillota</taxon>
        <taxon>Clostridia</taxon>
        <taxon>Candidatus Ornithomonoglobus</taxon>
    </lineage>
</organism>
<sequence length="135" mass="15343">MPFGAFVEWDKKQSGLVHISEVSEDYVKDISAHLRKGQTVKAKVIKIDDKGKISLSIKQVEKEQQEKKPRDKKRRAPSGPVRPADIDWSAKPDNLSFEDKLSKFKTDSDEAFRTLKRNAASKRSGGYSRKGNYSF</sequence>
<protein>
    <submittedName>
        <fullName evidence="3">S1 RNA-binding domain-containing protein</fullName>
    </submittedName>
</protein>
<accession>A0A9D1H3J4</accession>